<name>A0A814DHK8_9BILA</name>
<dbReference type="Gene3D" id="3.20.20.70">
    <property type="entry name" value="Aldolase class I"/>
    <property type="match status" value="1"/>
</dbReference>
<dbReference type="EMBL" id="CAJOBC010002343">
    <property type="protein sequence ID" value="CAF3728576.1"/>
    <property type="molecule type" value="Genomic_DNA"/>
</dbReference>
<feature type="domain" description="DUS-like FMN-binding" evidence="6">
    <location>
        <begin position="10"/>
        <end position="207"/>
    </location>
</feature>
<dbReference type="Pfam" id="PF01207">
    <property type="entry name" value="Dus"/>
    <property type="match status" value="1"/>
</dbReference>
<dbReference type="InterPro" id="IPR013785">
    <property type="entry name" value="Aldolase_TIM"/>
</dbReference>
<proteinExistence type="predicted"/>
<dbReference type="SUPFAM" id="SSF51395">
    <property type="entry name" value="FMN-linked oxidoreductases"/>
    <property type="match status" value="1"/>
</dbReference>
<evidence type="ECO:0000313" key="9">
    <source>
        <dbReference type="EMBL" id="CAF3728576.1"/>
    </source>
</evidence>
<keyword evidence="4" id="KW-0819">tRNA processing</keyword>
<protein>
    <recommendedName>
        <fullName evidence="6">DUS-like FMN-binding domain-containing protein</fullName>
    </recommendedName>
</protein>
<dbReference type="Proteomes" id="UP000677228">
    <property type="component" value="Unassembled WGS sequence"/>
</dbReference>
<evidence type="ECO:0000256" key="2">
    <source>
        <dbReference type="ARBA" id="ARBA00022630"/>
    </source>
</evidence>
<dbReference type="OrthoDB" id="8883628at2759"/>
<dbReference type="Proteomes" id="UP000663829">
    <property type="component" value="Unassembled WGS sequence"/>
</dbReference>
<dbReference type="CDD" id="cd02801">
    <property type="entry name" value="DUS_like_FMN"/>
    <property type="match status" value="1"/>
</dbReference>
<evidence type="ECO:0000259" key="6">
    <source>
        <dbReference type="Pfam" id="PF01207"/>
    </source>
</evidence>
<dbReference type="Proteomes" id="UP000681722">
    <property type="component" value="Unassembled WGS sequence"/>
</dbReference>
<dbReference type="AlphaFoldDB" id="A0A814DHK8"/>
<gene>
    <name evidence="7" type="ORF">GPM918_LOCUS11354</name>
    <name evidence="8" type="ORF">OVA965_LOCUS15780</name>
    <name evidence="9" type="ORF">SRO942_LOCUS11353</name>
    <name evidence="10" type="ORF">TMI583_LOCUS15789</name>
</gene>
<accession>A0A814DHK8</accession>
<dbReference type="InterPro" id="IPR018517">
    <property type="entry name" value="tRNA_hU_synthase_CS"/>
</dbReference>
<evidence type="ECO:0000313" key="7">
    <source>
        <dbReference type="EMBL" id="CAF0953117.1"/>
    </source>
</evidence>
<dbReference type="PROSITE" id="PS01136">
    <property type="entry name" value="UPF0034"/>
    <property type="match status" value="1"/>
</dbReference>
<dbReference type="Proteomes" id="UP000682733">
    <property type="component" value="Unassembled WGS sequence"/>
</dbReference>
<feature type="non-terminal residue" evidence="7">
    <location>
        <position position="1"/>
    </location>
</feature>
<keyword evidence="2" id="KW-0285">Flavoprotein</keyword>
<comment type="caution">
    <text evidence="7">The sequence shown here is derived from an EMBL/GenBank/DDBJ whole genome shotgun (WGS) entry which is preliminary data.</text>
</comment>
<dbReference type="InterPro" id="IPR035587">
    <property type="entry name" value="DUS-like_FMN-bd"/>
</dbReference>
<dbReference type="EMBL" id="CAJNOK010007176">
    <property type="protein sequence ID" value="CAF1026695.1"/>
    <property type="molecule type" value="Genomic_DNA"/>
</dbReference>
<sequence length="207" mass="22920">MKISDSLICGPMVRVSSLPFRLLALEYGADIVFSEELIDFRLSNCVRVENDFLGTVDFMIPGEERPLFQTHSIEKGKVIVQIGTADAQRALTAAKIVENDVAGIDINMGCPKKFSVHGGMGAALLHEPDKIKEILETLAKNLKIPVTCKIRCLPSLEDTLKLVRIIENTGAHALIVHGRTKDERNPNKNRDEYIKEISQTCKIPVIA</sequence>
<dbReference type="EMBL" id="CAJOBA010007187">
    <property type="protein sequence ID" value="CAF3795147.1"/>
    <property type="molecule type" value="Genomic_DNA"/>
</dbReference>
<dbReference type="InterPro" id="IPR052582">
    <property type="entry name" value="tRNA-DUS-like"/>
</dbReference>
<evidence type="ECO:0000313" key="8">
    <source>
        <dbReference type="EMBL" id="CAF1026695.1"/>
    </source>
</evidence>
<dbReference type="GO" id="GO:0005737">
    <property type="term" value="C:cytoplasm"/>
    <property type="evidence" value="ECO:0007669"/>
    <property type="project" value="TreeGrafter"/>
</dbReference>
<organism evidence="7 11">
    <name type="scientific">Didymodactylos carnosus</name>
    <dbReference type="NCBI Taxonomy" id="1234261"/>
    <lineage>
        <taxon>Eukaryota</taxon>
        <taxon>Metazoa</taxon>
        <taxon>Spiralia</taxon>
        <taxon>Gnathifera</taxon>
        <taxon>Rotifera</taxon>
        <taxon>Eurotatoria</taxon>
        <taxon>Bdelloidea</taxon>
        <taxon>Philodinida</taxon>
        <taxon>Philodinidae</taxon>
        <taxon>Didymodactylos</taxon>
    </lineage>
</organism>
<dbReference type="PANTHER" id="PTHR45936">
    <property type="entry name" value="TRNA-DIHYDROURIDINE(20) SYNTHASE [NAD(P)+]-LIKE"/>
    <property type="match status" value="1"/>
</dbReference>
<dbReference type="EMBL" id="CAJNOQ010002344">
    <property type="protein sequence ID" value="CAF0953117.1"/>
    <property type="molecule type" value="Genomic_DNA"/>
</dbReference>
<keyword evidence="11" id="KW-1185">Reference proteome</keyword>
<reference evidence="7" key="1">
    <citation type="submission" date="2021-02" db="EMBL/GenBank/DDBJ databases">
        <authorList>
            <person name="Nowell W R."/>
        </authorList>
    </citation>
    <scope>NUCLEOTIDE SEQUENCE</scope>
</reference>
<keyword evidence="3" id="KW-0288">FMN</keyword>
<evidence type="ECO:0000256" key="1">
    <source>
        <dbReference type="ARBA" id="ARBA00001917"/>
    </source>
</evidence>
<evidence type="ECO:0000256" key="3">
    <source>
        <dbReference type="ARBA" id="ARBA00022643"/>
    </source>
</evidence>
<comment type="cofactor">
    <cofactor evidence="1">
        <name>FMN</name>
        <dbReference type="ChEBI" id="CHEBI:58210"/>
    </cofactor>
</comment>
<keyword evidence="5" id="KW-0560">Oxidoreductase</keyword>
<evidence type="ECO:0000313" key="10">
    <source>
        <dbReference type="EMBL" id="CAF3795147.1"/>
    </source>
</evidence>
<dbReference type="PANTHER" id="PTHR45936:SF1">
    <property type="entry name" value="TRNA-DIHYDROURIDINE(20) SYNTHASE [NAD(P)+]-LIKE"/>
    <property type="match status" value="1"/>
</dbReference>
<evidence type="ECO:0000313" key="11">
    <source>
        <dbReference type="Proteomes" id="UP000663829"/>
    </source>
</evidence>
<dbReference type="GO" id="GO:0017150">
    <property type="term" value="F:tRNA dihydrouridine synthase activity"/>
    <property type="evidence" value="ECO:0007669"/>
    <property type="project" value="InterPro"/>
</dbReference>
<dbReference type="GO" id="GO:0050660">
    <property type="term" value="F:flavin adenine dinucleotide binding"/>
    <property type="evidence" value="ECO:0007669"/>
    <property type="project" value="InterPro"/>
</dbReference>
<evidence type="ECO:0000256" key="5">
    <source>
        <dbReference type="ARBA" id="ARBA00023002"/>
    </source>
</evidence>
<evidence type="ECO:0000256" key="4">
    <source>
        <dbReference type="ARBA" id="ARBA00022694"/>
    </source>
</evidence>